<dbReference type="PROSITE" id="PS00792">
    <property type="entry name" value="DHPS_1"/>
    <property type="match status" value="1"/>
</dbReference>
<comment type="subunit">
    <text evidence="2">Homodimer.</text>
</comment>
<comment type="function">
    <text evidence="3">Has very low affinity for the DHPS substrate 6-hydroxymethyl-7,8-dihydropterin-pyrophosphate, but can bind the inhibitor dapsone. Seems to lack dihydropteroate synthase activity, and does probably not function in folate metabolism.</text>
</comment>
<dbReference type="PROSITE" id="PS50972">
    <property type="entry name" value="PTERIN_BINDING"/>
    <property type="match status" value="1"/>
</dbReference>
<protein>
    <recommendedName>
        <fullName evidence="4">Dihydropteroate synthase</fullName>
        <shortName evidence="4">DHPS</shortName>
        <ecNumber evidence="4">2.5.1.15</ecNumber>
    </recommendedName>
    <alternativeName>
        <fullName evidence="4">Dihydropteroate pyrophosphorylase</fullName>
    </alternativeName>
</protein>
<dbReference type="FunFam" id="3.20.20.20:FF:000008">
    <property type="entry name" value="Dihydropteroate synthase"/>
    <property type="match status" value="1"/>
</dbReference>
<evidence type="ECO:0000313" key="7">
    <source>
        <dbReference type="EMBL" id="GLW65141.1"/>
    </source>
</evidence>
<feature type="region of interest" description="Disordered" evidence="5">
    <location>
        <begin position="1"/>
        <end position="28"/>
    </location>
</feature>
<keyword evidence="4" id="KW-0460">Magnesium</keyword>
<dbReference type="InterPro" id="IPR045031">
    <property type="entry name" value="DHP_synth-like"/>
</dbReference>
<keyword evidence="8" id="KW-1185">Reference proteome</keyword>
<keyword evidence="4" id="KW-0289">Folate biosynthesis</keyword>
<keyword evidence="4" id="KW-0808">Transferase</keyword>
<evidence type="ECO:0000256" key="2">
    <source>
        <dbReference type="ARBA" id="ARBA00011738"/>
    </source>
</evidence>
<dbReference type="GO" id="GO:0005829">
    <property type="term" value="C:cytosol"/>
    <property type="evidence" value="ECO:0007669"/>
    <property type="project" value="TreeGrafter"/>
</dbReference>
<gene>
    <name evidence="7" type="ORF">Arub01_33850</name>
</gene>
<dbReference type="EMBL" id="BSRZ01000007">
    <property type="protein sequence ID" value="GLW65141.1"/>
    <property type="molecule type" value="Genomic_DNA"/>
</dbReference>
<dbReference type="InterPro" id="IPR000489">
    <property type="entry name" value="Pterin-binding_dom"/>
</dbReference>
<reference evidence="7" key="1">
    <citation type="submission" date="2023-02" db="EMBL/GenBank/DDBJ databases">
        <title>Actinomadura rubrobrunea NBRC 14622.</title>
        <authorList>
            <person name="Ichikawa N."/>
            <person name="Sato H."/>
            <person name="Tonouchi N."/>
        </authorList>
    </citation>
    <scope>NUCLEOTIDE SEQUENCE</scope>
    <source>
        <strain evidence="7">NBRC 14622</strain>
    </source>
</reference>
<comment type="function">
    <text evidence="4">Catalyzes the condensation of para-aminobenzoate (pABA) with 6-hydroxymethyl-7,8-dihydropterin diphosphate (DHPt-PP) to form 7,8-dihydropteroate (H2Pte), the immediate precursor of folate derivatives.</text>
</comment>
<feature type="domain" description="Pterin-binding" evidence="6">
    <location>
        <begin position="34"/>
        <end position="287"/>
    </location>
</feature>
<dbReference type="GO" id="GO:0046872">
    <property type="term" value="F:metal ion binding"/>
    <property type="evidence" value="ECO:0007669"/>
    <property type="project" value="UniProtKB-KW"/>
</dbReference>
<comment type="cofactor">
    <cofactor evidence="4">
        <name>Mg(2+)</name>
        <dbReference type="ChEBI" id="CHEBI:18420"/>
    </cofactor>
</comment>
<evidence type="ECO:0000256" key="5">
    <source>
        <dbReference type="SAM" id="MobiDB-lite"/>
    </source>
</evidence>
<sequence length="294" mass="30888">MTAGEARPPAGDPPTEPPMEPPPLRPNGRPLGRYAIMAVVNRTPDSFFDRGATYAFDAALAAVDRAVAEGADIVDIGGVKAGPGEEVDAAEEKRRVVELVAAVRDRHPDIVISVDTWRAEVGEAVAAAGADLLNDTWGGPDPRLAEVAAAHRIGLVCAHAGGLAPRTRPHRVGYDDVVADVIRHVTAEAERAVALGVPRDAILIDPAHDFGKNTRHSLEITRRLGELTATGWPVLVAVSNKDFIGETLGQPVDKRGVGTMAVLGVSAWLGARVFRVHDVAGARRALDAVASLAP</sequence>
<comment type="pathway">
    <text evidence="4">Cofactor biosynthesis; tetrahydrofolate biosynthesis; 7,8-dihydrofolate from 2-amino-4-hydroxy-6-hydroxymethyl-7,8-dihydropteridine diphosphate and 4-aminobenzoate: step 1/2.</text>
</comment>
<accession>A0A9W6PXS6</accession>
<evidence type="ECO:0000256" key="1">
    <source>
        <dbReference type="ARBA" id="ARBA00009503"/>
    </source>
</evidence>
<proteinExistence type="inferred from homology"/>
<name>A0A9W6PXS6_9ACTN</name>
<comment type="caution">
    <text evidence="7">The sequence shown here is derived from an EMBL/GenBank/DDBJ whole genome shotgun (WGS) entry which is preliminary data.</text>
</comment>
<evidence type="ECO:0000259" key="6">
    <source>
        <dbReference type="PROSITE" id="PS50972"/>
    </source>
</evidence>
<keyword evidence="4" id="KW-0479">Metal-binding</keyword>
<dbReference type="InterPro" id="IPR006390">
    <property type="entry name" value="DHP_synth_dom"/>
</dbReference>
<dbReference type="PROSITE" id="PS00793">
    <property type="entry name" value="DHPS_2"/>
    <property type="match status" value="1"/>
</dbReference>
<feature type="compositionally biased region" description="Pro residues" evidence="5">
    <location>
        <begin position="10"/>
        <end position="25"/>
    </location>
</feature>
<dbReference type="GO" id="GO:0004156">
    <property type="term" value="F:dihydropteroate synthase activity"/>
    <property type="evidence" value="ECO:0007669"/>
    <property type="project" value="UniProtKB-EC"/>
</dbReference>
<evidence type="ECO:0000256" key="3">
    <source>
        <dbReference type="ARBA" id="ARBA00058850"/>
    </source>
</evidence>
<evidence type="ECO:0000313" key="8">
    <source>
        <dbReference type="Proteomes" id="UP001165124"/>
    </source>
</evidence>
<dbReference type="NCBIfam" id="TIGR01496">
    <property type="entry name" value="DHPS"/>
    <property type="match status" value="1"/>
</dbReference>
<organism evidence="7 8">
    <name type="scientific">Actinomadura rubrobrunea</name>
    <dbReference type="NCBI Taxonomy" id="115335"/>
    <lineage>
        <taxon>Bacteria</taxon>
        <taxon>Bacillati</taxon>
        <taxon>Actinomycetota</taxon>
        <taxon>Actinomycetes</taxon>
        <taxon>Streptosporangiales</taxon>
        <taxon>Thermomonosporaceae</taxon>
        <taxon>Actinomadura</taxon>
    </lineage>
</organism>
<evidence type="ECO:0000256" key="4">
    <source>
        <dbReference type="RuleBase" id="RU361205"/>
    </source>
</evidence>
<dbReference type="EC" id="2.5.1.15" evidence="4"/>
<dbReference type="Pfam" id="PF00809">
    <property type="entry name" value="Pterin_bind"/>
    <property type="match status" value="1"/>
</dbReference>
<dbReference type="AlphaFoldDB" id="A0A9W6PXS6"/>
<dbReference type="PANTHER" id="PTHR20941">
    <property type="entry name" value="FOLATE SYNTHESIS PROTEINS"/>
    <property type="match status" value="1"/>
</dbReference>
<dbReference type="PANTHER" id="PTHR20941:SF8">
    <property type="entry name" value="INACTIVE DIHYDROPTEROATE SYNTHASE 2"/>
    <property type="match status" value="1"/>
</dbReference>
<dbReference type="GO" id="GO:0046656">
    <property type="term" value="P:folic acid biosynthetic process"/>
    <property type="evidence" value="ECO:0007669"/>
    <property type="project" value="UniProtKB-KW"/>
</dbReference>
<dbReference type="SUPFAM" id="SSF51717">
    <property type="entry name" value="Dihydropteroate synthetase-like"/>
    <property type="match status" value="1"/>
</dbReference>
<comment type="similarity">
    <text evidence="1 4">Belongs to the DHPS family.</text>
</comment>
<dbReference type="InterPro" id="IPR011005">
    <property type="entry name" value="Dihydropteroate_synth-like_sf"/>
</dbReference>
<dbReference type="Proteomes" id="UP001165124">
    <property type="component" value="Unassembled WGS sequence"/>
</dbReference>
<dbReference type="Gene3D" id="3.20.20.20">
    <property type="entry name" value="Dihydropteroate synthase-like"/>
    <property type="match status" value="1"/>
</dbReference>